<feature type="repeat" description="TPR" evidence="1">
    <location>
        <begin position="442"/>
        <end position="475"/>
    </location>
</feature>
<evidence type="ECO:0000256" key="1">
    <source>
        <dbReference type="PROSITE-ProRule" id="PRU00339"/>
    </source>
</evidence>
<dbReference type="SUPFAM" id="SSF48452">
    <property type="entry name" value="TPR-like"/>
    <property type="match status" value="1"/>
</dbReference>
<dbReference type="Gene3D" id="3.40.50.10610">
    <property type="entry name" value="ABC-type transport auxiliary lipoprotein component"/>
    <property type="match status" value="1"/>
</dbReference>
<dbReference type="InterPro" id="IPR019734">
    <property type="entry name" value="TPR_rpt"/>
</dbReference>
<comment type="caution">
    <text evidence="3">The sequence shown here is derived from an EMBL/GenBank/DDBJ whole genome shotgun (WGS) entry which is preliminary data.</text>
</comment>
<dbReference type="SMART" id="SM00028">
    <property type="entry name" value="TPR"/>
    <property type="match status" value="3"/>
</dbReference>
<dbReference type="PANTHER" id="PTHR43081">
    <property type="entry name" value="ADENYLATE CYCLASE, TERMINAL-DIFFERENTIATION SPECIFIC-RELATED"/>
    <property type="match status" value="1"/>
</dbReference>
<dbReference type="PANTHER" id="PTHR43081:SF19">
    <property type="entry name" value="PH-SENSITIVE ADENYLATE CYCLASE RV1264"/>
    <property type="match status" value="1"/>
</dbReference>
<dbReference type="InterPro" id="IPR050697">
    <property type="entry name" value="Adenylyl/Guanylyl_Cyclase_3/4"/>
</dbReference>
<evidence type="ECO:0000313" key="4">
    <source>
        <dbReference type="Proteomes" id="UP001172082"/>
    </source>
</evidence>
<dbReference type="CDD" id="cd07302">
    <property type="entry name" value="CHD"/>
    <property type="match status" value="1"/>
</dbReference>
<dbReference type="Gene3D" id="1.25.40.10">
    <property type="entry name" value="Tetratricopeptide repeat domain"/>
    <property type="match status" value="2"/>
</dbReference>
<dbReference type="Proteomes" id="UP001172082">
    <property type="component" value="Unassembled WGS sequence"/>
</dbReference>
<dbReference type="Pfam" id="PF14559">
    <property type="entry name" value="TPR_19"/>
    <property type="match status" value="1"/>
</dbReference>
<dbReference type="RefSeq" id="WP_346754086.1">
    <property type="nucleotide sequence ID" value="NZ_JAUJEA010000009.1"/>
</dbReference>
<accession>A0ABT8KVU3</accession>
<feature type="domain" description="Guanylate cyclase" evidence="2">
    <location>
        <begin position="8"/>
        <end position="115"/>
    </location>
</feature>
<evidence type="ECO:0000259" key="2">
    <source>
        <dbReference type="PROSITE" id="PS50125"/>
    </source>
</evidence>
<dbReference type="Pfam" id="PF00211">
    <property type="entry name" value="Guanylate_cyc"/>
    <property type="match status" value="1"/>
</dbReference>
<protein>
    <submittedName>
        <fullName evidence="3">Tetratricopeptide repeat protein</fullName>
    </submittedName>
</protein>
<keyword evidence="1" id="KW-0802">TPR repeat</keyword>
<dbReference type="Pfam" id="PF13181">
    <property type="entry name" value="TPR_8"/>
    <property type="match status" value="1"/>
</dbReference>
<dbReference type="PROSITE" id="PS50125">
    <property type="entry name" value="GUANYLATE_CYCLASE_2"/>
    <property type="match status" value="1"/>
</dbReference>
<dbReference type="InterPro" id="IPR011990">
    <property type="entry name" value="TPR-like_helical_dom_sf"/>
</dbReference>
<organism evidence="3 4">
    <name type="scientific">Splendidivirga corallicola</name>
    <dbReference type="NCBI Taxonomy" id="3051826"/>
    <lineage>
        <taxon>Bacteria</taxon>
        <taxon>Pseudomonadati</taxon>
        <taxon>Bacteroidota</taxon>
        <taxon>Cytophagia</taxon>
        <taxon>Cytophagales</taxon>
        <taxon>Splendidivirgaceae</taxon>
        <taxon>Splendidivirga</taxon>
    </lineage>
</organism>
<dbReference type="EMBL" id="JAUJEA010000009">
    <property type="protein sequence ID" value="MDN5204062.1"/>
    <property type="molecule type" value="Genomic_DNA"/>
</dbReference>
<dbReference type="Gene3D" id="3.30.70.1230">
    <property type="entry name" value="Nucleotide cyclase"/>
    <property type="match status" value="1"/>
</dbReference>
<reference evidence="3" key="1">
    <citation type="submission" date="2023-06" db="EMBL/GenBank/DDBJ databases">
        <title>Genomic of Parafulvivirga corallium.</title>
        <authorList>
            <person name="Wang G."/>
        </authorList>
    </citation>
    <scope>NUCLEOTIDE SEQUENCE</scope>
    <source>
        <strain evidence="3">BMA10</strain>
    </source>
</reference>
<name>A0ABT8KVU3_9BACT</name>
<dbReference type="InterPro" id="IPR029787">
    <property type="entry name" value="Nucleotide_cyclase"/>
</dbReference>
<dbReference type="SUPFAM" id="SSF55073">
    <property type="entry name" value="Nucleotide cyclase"/>
    <property type="match status" value="1"/>
</dbReference>
<dbReference type="SUPFAM" id="SSF81901">
    <property type="entry name" value="HCP-like"/>
    <property type="match status" value="1"/>
</dbReference>
<gene>
    <name evidence="3" type="ORF">QQ008_21905</name>
</gene>
<dbReference type="InterPro" id="IPR001054">
    <property type="entry name" value="A/G_cyclase"/>
</dbReference>
<keyword evidence="4" id="KW-1185">Reference proteome</keyword>
<sequence>MGTRQLAAIMFTDMVGYTAMMQENELIAKRNRDRHRLVLTKAIDNGHGKIIQYYGDGTLSIFKSAIEAVKSAVEIQLALRKDPKVDLRIGVHTGDIVYDDEGVYGDGVNIASRIESLAVAGSVMISDKVYDEIKNHKELNSKIIGEFDLKNVRRPIEVHAITNEGLVVPRREEIKGKVQEKIKSIAVMPFVNMSNDTENEYFSDGITEELINALTKIDGLQVTSRSSSFSFKGKNMDAREIGRQLNVASILEGSVRKAGQKVRITSQLISTNDGYHLWSKSYDRNLEDIFALQDEISRKIANKLREKLSVVQNRKPVVTAPTENIEAYNHYLKGLFYSRKWTATDIKEALGHYQKAIELEPAFSLAHSAISDAYTFLGTTGNLDTEQAFTKAKSAAKMALQLDANNMEAFLSLAIIKFFYDWDWEGGLKSVKRALQINPNAPNAHLMYSLYFIVMKDLDKAIEELELAVKIDPLSPGPVRTLADIYYFYGKYEKAIELYDQILTLDPTFRAAQEFKGWAYLQSGDYEKAITIFKNLGKETTHAIKPDTQLGYAYALSGDFDTAQAYLSSLKLRAETENKVSLSLDFATLYTGLKDFDNAFFYLHKCCDEKIGAIVFLDVSPIWKPLKKDPRFREILDRIGL</sequence>
<proteinExistence type="predicted"/>
<feature type="repeat" description="TPR" evidence="1">
    <location>
        <begin position="476"/>
        <end position="509"/>
    </location>
</feature>
<evidence type="ECO:0000313" key="3">
    <source>
        <dbReference type="EMBL" id="MDN5204062.1"/>
    </source>
</evidence>
<dbReference type="PROSITE" id="PS50005">
    <property type="entry name" value="TPR"/>
    <property type="match status" value="2"/>
</dbReference>